<dbReference type="EMBL" id="ML119958">
    <property type="protein sequence ID" value="RPA71207.1"/>
    <property type="molecule type" value="Genomic_DNA"/>
</dbReference>
<proteinExistence type="predicted"/>
<evidence type="ECO:0008006" key="3">
    <source>
        <dbReference type="Google" id="ProtNLM"/>
    </source>
</evidence>
<evidence type="ECO:0000313" key="2">
    <source>
        <dbReference type="Proteomes" id="UP000275078"/>
    </source>
</evidence>
<organism evidence="1 2">
    <name type="scientific">Ascobolus immersus RN42</name>
    <dbReference type="NCBI Taxonomy" id="1160509"/>
    <lineage>
        <taxon>Eukaryota</taxon>
        <taxon>Fungi</taxon>
        <taxon>Dikarya</taxon>
        <taxon>Ascomycota</taxon>
        <taxon>Pezizomycotina</taxon>
        <taxon>Pezizomycetes</taxon>
        <taxon>Pezizales</taxon>
        <taxon>Ascobolaceae</taxon>
        <taxon>Ascobolus</taxon>
    </lineage>
</organism>
<dbReference type="AlphaFoldDB" id="A0A3N4HBQ3"/>
<protein>
    <recommendedName>
        <fullName evidence="3">NACHT-NTPase and P-loop NTPases N-terminal domain-containing protein</fullName>
    </recommendedName>
</protein>
<dbReference type="Proteomes" id="UP000275078">
    <property type="component" value="Unassembled WGS sequence"/>
</dbReference>
<name>A0A3N4HBQ3_ASCIM</name>
<gene>
    <name evidence="1" type="ORF">BJ508DRAFT_336270</name>
</gene>
<sequence length="150" mass="16665">MSLEALSLAAAIVQFADHARNITKWTIEVYNSIDGATANNRKLEQFTEEVECSVEDLLENRQIKWSSGLDEEEEEAIGRLAIEARSVAKKLLGLLHRLRGKKSGIKGKLVLSGIIKSIKTTIKAEEIKGLQDEINILSGQISRRLIRAIV</sequence>
<reference evidence="1 2" key="1">
    <citation type="journal article" date="2018" name="Nat. Ecol. Evol.">
        <title>Pezizomycetes genomes reveal the molecular basis of ectomycorrhizal truffle lifestyle.</title>
        <authorList>
            <person name="Murat C."/>
            <person name="Payen T."/>
            <person name="Noel B."/>
            <person name="Kuo A."/>
            <person name="Morin E."/>
            <person name="Chen J."/>
            <person name="Kohler A."/>
            <person name="Krizsan K."/>
            <person name="Balestrini R."/>
            <person name="Da Silva C."/>
            <person name="Montanini B."/>
            <person name="Hainaut M."/>
            <person name="Levati E."/>
            <person name="Barry K.W."/>
            <person name="Belfiori B."/>
            <person name="Cichocki N."/>
            <person name="Clum A."/>
            <person name="Dockter R.B."/>
            <person name="Fauchery L."/>
            <person name="Guy J."/>
            <person name="Iotti M."/>
            <person name="Le Tacon F."/>
            <person name="Lindquist E.A."/>
            <person name="Lipzen A."/>
            <person name="Malagnac F."/>
            <person name="Mello A."/>
            <person name="Molinier V."/>
            <person name="Miyauchi S."/>
            <person name="Poulain J."/>
            <person name="Riccioni C."/>
            <person name="Rubini A."/>
            <person name="Sitrit Y."/>
            <person name="Splivallo R."/>
            <person name="Traeger S."/>
            <person name="Wang M."/>
            <person name="Zifcakova L."/>
            <person name="Wipf D."/>
            <person name="Zambonelli A."/>
            <person name="Paolocci F."/>
            <person name="Nowrousian M."/>
            <person name="Ottonello S."/>
            <person name="Baldrian P."/>
            <person name="Spatafora J.W."/>
            <person name="Henrissat B."/>
            <person name="Nagy L.G."/>
            <person name="Aury J.M."/>
            <person name="Wincker P."/>
            <person name="Grigoriev I.V."/>
            <person name="Bonfante P."/>
            <person name="Martin F.M."/>
        </authorList>
    </citation>
    <scope>NUCLEOTIDE SEQUENCE [LARGE SCALE GENOMIC DNA]</scope>
    <source>
        <strain evidence="1 2">RN42</strain>
    </source>
</reference>
<evidence type="ECO:0000313" key="1">
    <source>
        <dbReference type="EMBL" id="RPA71207.1"/>
    </source>
</evidence>
<keyword evidence="2" id="KW-1185">Reference proteome</keyword>
<accession>A0A3N4HBQ3</accession>